<evidence type="ECO:0000313" key="3">
    <source>
        <dbReference type="Proteomes" id="UP000186720"/>
    </source>
</evidence>
<keyword evidence="1" id="KW-0472">Membrane</keyword>
<name>A0A1Q5ZTZ8_9SPHI</name>
<keyword evidence="1" id="KW-0812">Transmembrane</keyword>
<evidence type="ECO:0000256" key="1">
    <source>
        <dbReference type="SAM" id="Phobius"/>
    </source>
</evidence>
<accession>A0A1Q5ZTZ8</accession>
<gene>
    <name evidence="2" type="ORF">RG47T_0681</name>
</gene>
<comment type="caution">
    <text evidence="2">The sequence shown here is derived from an EMBL/GenBank/DDBJ whole genome shotgun (WGS) entry which is preliminary data.</text>
</comment>
<dbReference type="Proteomes" id="UP000186720">
    <property type="component" value="Unassembled WGS sequence"/>
</dbReference>
<dbReference type="AlphaFoldDB" id="A0A1Q5ZTZ8"/>
<keyword evidence="3" id="KW-1185">Reference proteome</keyword>
<evidence type="ECO:0000313" key="2">
    <source>
        <dbReference type="EMBL" id="OKS85237.1"/>
    </source>
</evidence>
<keyword evidence="1" id="KW-1133">Transmembrane helix</keyword>
<organism evidence="2 3">
    <name type="scientific">Mucilaginibacter polytrichastri</name>
    <dbReference type="NCBI Taxonomy" id="1302689"/>
    <lineage>
        <taxon>Bacteria</taxon>
        <taxon>Pseudomonadati</taxon>
        <taxon>Bacteroidota</taxon>
        <taxon>Sphingobacteriia</taxon>
        <taxon>Sphingobacteriales</taxon>
        <taxon>Sphingobacteriaceae</taxon>
        <taxon>Mucilaginibacter</taxon>
    </lineage>
</organism>
<dbReference type="EMBL" id="MPPL01000001">
    <property type="protein sequence ID" value="OKS85237.1"/>
    <property type="molecule type" value="Genomic_DNA"/>
</dbReference>
<sequence length="54" mass="6216">MTPVKLNFFHVVFTSSVFGYLNVSSVVLLHAVMQHAISSDKIAFFIYVRIWVKK</sequence>
<reference evidence="2 3" key="1">
    <citation type="submission" date="2016-11" db="EMBL/GenBank/DDBJ databases">
        <title>Whole Genome Sequencing of Mucilaginibacter polytrichastri RG4-7(T) isolated from the moss sample.</title>
        <authorList>
            <person name="Li Y."/>
        </authorList>
    </citation>
    <scope>NUCLEOTIDE SEQUENCE [LARGE SCALE GENOMIC DNA]</scope>
    <source>
        <strain evidence="2 3">RG4-7</strain>
    </source>
</reference>
<protein>
    <submittedName>
        <fullName evidence="2">Uncharacterized protein</fullName>
    </submittedName>
</protein>
<feature type="transmembrane region" description="Helical" evidence="1">
    <location>
        <begin position="6"/>
        <end position="32"/>
    </location>
</feature>
<proteinExistence type="predicted"/>